<evidence type="ECO:0000313" key="3">
    <source>
        <dbReference type="EMBL" id="PAU81658.1"/>
    </source>
</evidence>
<reference evidence="3 4" key="1">
    <citation type="submission" date="2017-08" db="EMBL/GenBank/DDBJ databases">
        <title>Halovibrio sewagensis sp. nov., isolated from wastewater of high salinity.</title>
        <authorList>
            <person name="Dong X."/>
            <person name="Zhang G."/>
        </authorList>
    </citation>
    <scope>NUCLEOTIDE SEQUENCE [LARGE SCALE GENOMIC DNA]</scope>
    <source>
        <strain evidence="3 4">YL5-2</strain>
    </source>
</reference>
<dbReference type="Pfam" id="PF25583">
    <property type="entry name" value="WCX"/>
    <property type="match status" value="1"/>
</dbReference>
<dbReference type="RefSeq" id="WP_095615763.1">
    <property type="nucleotide sequence ID" value="NZ_NSKD01000001.1"/>
</dbReference>
<proteinExistence type="predicted"/>
<accession>A0A2A2F9M6</accession>
<dbReference type="InterPro" id="IPR026881">
    <property type="entry name" value="WYL_dom"/>
</dbReference>
<dbReference type="PROSITE" id="PS52050">
    <property type="entry name" value="WYL"/>
    <property type="match status" value="1"/>
</dbReference>
<dbReference type="InterPro" id="IPR051534">
    <property type="entry name" value="CBASS_pafABC_assoc_protein"/>
</dbReference>
<dbReference type="Pfam" id="PF13280">
    <property type="entry name" value="WYL"/>
    <property type="match status" value="1"/>
</dbReference>
<evidence type="ECO:0000259" key="1">
    <source>
        <dbReference type="Pfam" id="PF13280"/>
    </source>
</evidence>
<dbReference type="PANTHER" id="PTHR34580:SF3">
    <property type="entry name" value="PROTEIN PAFB"/>
    <property type="match status" value="1"/>
</dbReference>
<keyword evidence="4" id="KW-1185">Reference proteome</keyword>
<feature type="domain" description="WYL" evidence="1">
    <location>
        <begin position="143"/>
        <end position="211"/>
    </location>
</feature>
<dbReference type="Proteomes" id="UP000218896">
    <property type="component" value="Unassembled WGS sequence"/>
</dbReference>
<gene>
    <name evidence="3" type="ORF">CK501_00455</name>
</gene>
<dbReference type="OrthoDB" id="9807255at2"/>
<dbReference type="InterPro" id="IPR057727">
    <property type="entry name" value="WCX_dom"/>
</dbReference>
<dbReference type="AlphaFoldDB" id="A0A2A2F9M6"/>
<evidence type="ECO:0000259" key="2">
    <source>
        <dbReference type="Pfam" id="PF25583"/>
    </source>
</evidence>
<organism evidence="3 4">
    <name type="scientific">Halovibrio salipaludis</name>
    <dbReference type="NCBI Taxonomy" id="2032626"/>
    <lineage>
        <taxon>Bacteria</taxon>
        <taxon>Pseudomonadati</taxon>
        <taxon>Pseudomonadota</taxon>
        <taxon>Gammaproteobacteria</taxon>
        <taxon>Oceanospirillales</taxon>
        <taxon>Halomonadaceae</taxon>
        <taxon>Halovibrio</taxon>
    </lineage>
</organism>
<sequence length="321" mass="37448">MSQIERIYRIHDILRSARHPVPMQRFMETLEASRNTVTRDFQFMRDILGAPLTYNRDHNGHEYDPEEPVFELPGFWMNASELHALLAREQLLEAVQPGLMSPHLAPLKNRIRELLGDDGDTAQRLNERIRIQPILARDAPESVFRTAAEATLRSLQLETHYTSRSREQTRQREISPQRLLHYRSNWYLLGWCHEAEDLRLFSLDRMASPRVTEETAHECAPETIDNQFSASFGIFTGEAEQSAHLKFSAQAARWSAEETWHPQQYGEWRDDGCFHLHVPYADPTELVMEVLRYGAEVEVVEPESLRRDIADRISQMHGVYW</sequence>
<dbReference type="PANTHER" id="PTHR34580">
    <property type="match status" value="1"/>
</dbReference>
<feature type="domain" description="WCX" evidence="2">
    <location>
        <begin position="242"/>
        <end position="316"/>
    </location>
</feature>
<comment type="caution">
    <text evidence="3">The sequence shown here is derived from an EMBL/GenBank/DDBJ whole genome shotgun (WGS) entry which is preliminary data.</text>
</comment>
<dbReference type="EMBL" id="NSKD01000001">
    <property type="protein sequence ID" value="PAU81658.1"/>
    <property type="molecule type" value="Genomic_DNA"/>
</dbReference>
<name>A0A2A2F9M6_9GAMM</name>
<protein>
    <submittedName>
        <fullName evidence="3">Transcriptional regulator</fullName>
    </submittedName>
</protein>
<evidence type="ECO:0000313" key="4">
    <source>
        <dbReference type="Proteomes" id="UP000218896"/>
    </source>
</evidence>